<reference evidence="2" key="1">
    <citation type="journal article" date="2020" name="Stud. Mycol.">
        <title>101 Dothideomycetes genomes: a test case for predicting lifestyles and emergence of pathogens.</title>
        <authorList>
            <person name="Haridas S."/>
            <person name="Albert R."/>
            <person name="Binder M."/>
            <person name="Bloem J."/>
            <person name="Labutti K."/>
            <person name="Salamov A."/>
            <person name="Andreopoulos B."/>
            <person name="Baker S."/>
            <person name="Barry K."/>
            <person name="Bills G."/>
            <person name="Bluhm B."/>
            <person name="Cannon C."/>
            <person name="Castanera R."/>
            <person name="Culley D."/>
            <person name="Daum C."/>
            <person name="Ezra D."/>
            <person name="Gonzalez J."/>
            <person name="Henrissat B."/>
            <person name="Kuo A."/>
            <person name="Liang C."/>
            <person name="Lipzen A."/>
            <person name="Lutzoni F."/>
            <person name="Magnuson J."/>
            <person name="Mondo S."/>
            <person name="Nolan M."/>
            <person name="Ohm R."/>
            <person name="Pangilinan J."/>
            <person name="Park H.-J."/>
            <person name="Ramirez L."/>
            <person name="Alfaro M."/>
            <person name="Sun H."/>
            <person name="Tritt A."/>
            <person name="Yoshinaga Y."/>
            <person name="Zwiers L.-H."/>
            <person name="Turgeon B."/>
            <person name="Goodwin S."/>
            <person name="Spatafora J."/>
            <person name="Crous P."/>
            <person name="Grigoriev I."/>
        </authorList>
    </citation>
    <scope>NUCLEOTIDE SEQUENCE</scope>
    <source>
        <strain evidence="2">CBS 121167</strain>
    </source>
</reference>
<dbReference type="InterPro" id="IPR025659">
    <property type="entry name" value="Tubby-like_C"/>
</dbReference>
<dbReference type="RefSeq" id="XP_033394885.1">
    <property type="nucleotide sequence ID" value="XM_033546380.1"/>
</dbReference>
<dbReference type="Pfam" id="PF04525">
    <property type="entry name" value="LOR"/>
    <property type="match status" value="1"/>
</dbReference>
<keyword evidence="3" id="KW-1185">Reference proteome</keyword>
<gene>
    <name evidence="2" type="ORF">K452DRAFT_360873</name>
</gene>
<protein>
    <recommendedName>
        <fullName evidence="4">Tubby C-terminal domain-containing protein</fullName>
    </recommendedName>
</protein>
<evidence type="ECO:0008006" key="4">
    <source>
        <dbReference type="Google" id="ProtNLM"/>
    </source>
</evidence>
<comment type="similarity">
    <text evidence="1">Belongs to the LOR family.</text>
</comment>
<evidence type="ECO:0000256" key="1">
    <source>
        <dbReference type="ARBA" id="ARBA00005437"/>
    </source>
</evidence>
<dbReference type="OrthoDB" id="97518at2759"/>
<dbReference type="InterPro" id="IPR007612">
    <property type="entry name" value="LOR"/>
</dbReference>
<dbReference type="InterPro" id="IPR038595">
    <property type="entry name" value="LOR_sf"/>
</dbReference>
<evidence type="ECO:0000313" key="2">
    <source>
        <dbReference type="EMBL" id="KAF2139172.1"/>
    </source>
</evidence>
<dbReference type="Gene3D" id="2.40.160.200">
    <property type="entry name" value="LURP1-related"/>
    <property type="match status" value="1"/>
</dbReference>
<dbReference type="GeneID" id="54303886"/>
<dbReference type="SUPFAM" id="SSF54518">
    <property type="entry name" value="Tubby C-terminal domain-like"/>
    <property type="match status" value="1"/>
</dbReference>
<dbReference type="AlphaFoldDB" id="A0A6A6B4U7"/>
<sequence>MPTPPLAFLSQPIAICPEHIAPAPTRLRIKYANGSGSKFTISQEPENGVFDAGSAVELFSVDGKALSRSQHRTFRSTATGLPLFELTRKMSASTPWVIELPGRKGGIPSVTLERKTSLFKDHLDAFVQSVDPAGMGGTNEVVLGIHGQDIWKLRTNVYLGDVVVASAKRTDKMAVYMPGKKLEWVVDVAAGMDMSLVSAIVVVLATTLYEMSAGGDAAVGVAGAVAAC</sequence>
<dbReference type="EMBL" id="ML995494">
    <property type="protein sequence ID" value="KAF2139172.1"/>
    <property type="molecule type" value="Genomic_DNA"/>
</dbReference>
<proteinExistence type="inferred from homology"/>
<organism evidence="2 3">
    <name type="scientific">Aplosporella prunicola CBS 121167</name>
    <dbReference type="NCBI Taxonomy" id="1176127"/>
    <lineage>
        <taxon>Eukaryota</taxon>
        <taxon>Fungi</taxon>
        <taxon>Dikarya</taxon>
        <taxon>Ascomycota</taxon>
        <taxon>Pezizomycotina</taxon>
        <taxon>Dothideomycetes</taxon>
        <taxon>Dothideomycetes incertae sedis</taxon>
        <taxon>Botryosphaeriales</taxon>
        <taxon>Aplosporellaceae</taxon>
        <taxon>Aplosporella</taxon>
    </lineage>
</organism>
<accession>A0A6A6B4U7</accession>
<evidence type="ECO:0000313" key="3">
    <source>
        <dbReference type="Proteomes" id="UP000799438"/>
    </source>
</evidence>
<dbReference type="Proteomes" id="UP000799438">
    <property type="component" value="Unassembled WGS sequence"/>
</dbReference>
<name>A0A6A6B4U7_9PEZI</name>